<reference evidence="1" key="1">
    <citation type="submission" date="2021-03" db="EMBL/GenBank/DDBJ databases">
        <title>Draft genome sequence of rust myrtle Austropuccinia psidii MF-1, a brazilian biotype.</title>
        <authorList>
            <person name="Quecine M.C."/>
            <person name="Pachon D.M.R."/>
            <person name="Bonatelli M.L."/>
            <person name="Correr F.H."/>
            <person name="Franceschini L.M."/>
            <person name="Leite T.F."/>
            <person name="Margarido G.R.A."/>
            <person name="Almeida C.A."/>
            <person name="Ferrarezi J.A."/>
            <person name="Labate C.A."/>
        </authorList>
    </citation>
    <scope>NUCLEOTIDE SEQUENCE</scope>
    <source>
        <strain evidence="1">MF-1</strain>
    </source>
</reference>
<dbReference type="Proteomes" id="UP000765509">
    <property type="component" value="Unassembled WGS sequence"/>
</dbReference>
<dbReference type="EMBL" id="AVOT02006437">
    <property type="protein sequence ID" value="MBW0481556.1"/>
    <property type="molecule type" value="Genomic_DNA"/>
</dbReference>
<evidence type="ECO:0000313" key="1">
    <source>
        <dbReference type="EMBL" id="MBW0481556.1"/>
    </source>
</evidence>
<sequence length="114" mass="12799">MSSIGFIKAQGKVSISNTNDATKKSLVILTHPIPTREYWKFILKGYSRGSSKTIFQGSMLHQYTLLTTFIQYNLDSSGPVFSIIHHGDLTQPSSFPNLERCKIHQAVNKASRIQ</sequence>
<gene>
    <name evidence="1" type="ORF">O181_021271</name>
</gene>
<dbReference type="AlphaFoldDB" id="A0A9Q3GVL6"/>
<name>A0A9Q3GVL6_9BASI</name>
<proteinExistence type="predicted"/>
<comment type="caution">
    <text evidence="1">The sequence shown here is derived from an EMBL/GenBank/DDBJ whole genome shotgun (WGS) entry which is preliminary data.</text>
</comment>
<accession>A0A9Q3GVL6</accession>
<protein>
    <submittedName>
        <fullName evidence="1">Uncharacterized protein</fullName>
    </submittedName>
</protein>
<organism evidence="1 2">
    <name type="scientific">Austropuccinia psidii MF-1</name>
    <dbReference type="NCBI Taxonomy" id="1389203"/>
    <lineage>
        <taxon>Eukaryota</taxon>
        <taxon>Fungi</taxon>
        <taxon>Dikarya</taxon>
        <taxon>Basidiomycota</taxon>
        <taxon>Pucciniomycotina</taxon>
        <taxon>Pucciniomycetes</taxon>
        <taxon>Pucciniales</taxon>
        <taxon>Sphaerophragmiaceae</taxon>
        <taxon>Austropuccinia</taxon>
    </lineage>
</organism>
<evidence type="ECO:0000313" key="2">
    <source>
        <dbReference type="Proteomes" id="UP000765509"/>
    </source>
</evidence>
<keyword evidence="2" id="KW-1185">Reference proteome</keyword>